<dbReference type="InterPro" id="IPR001279">
    <property type="entry name" value="Metallo-B-lactamas"/>
</dbReference>
<evidence type="ECO:0000256" key="3">
    <source>
        <dbReference type="ARBA" id="ARBA00022692"/>
    </source>
</evidence>
<reference evidence="10" key="1">
    <citation type="submission" date="2017-04" db="EMBL/GenBank/DDBJ databases">
        <authorList>
            <person name="Varghese N."/>
            <person name="Submissions S."/>
        </authorList>
    </citation>
    <scope>NUCLEOTIDE SEQUENCE [LARGE SCALE GENOMIC DNA]</scope>
    <source>
        <strain evidence="10">DSM 20463</strain>
    </source>
</reference>
<name>A0A1W1UUP5_PEPAS</name>
<dbReference type="OrthoDB" id="9761531at2"/>
<dbReference type="AlphaFoldDB" id="A0A1W1UUP5"/>
<evidence type="ECO:0000313" key="10">
    <source>
        <dbReference type="Proteomes" id="UP000192368"/>
    </source>
</evidence>
<proteinExistence type="predicted"/>
<dbReference type="NCBIfam" id="TIGR00360">
    <property type="entry name" value="ComEC_N-term"/>
    <property type="match status" value="1"/>
</dbReference>
<gene>
    <name evidence="9" type="ORF">SAMN00017477_0707</name>
</gene>
<feature type="domain" description="ComEC/Rec2-related protein" evidence="8">
    <location>
        <begin position="186"/>
        <end position="435"/>
    </location>
</feature>
<accession>A0A1W1UUP5</accession>
<dbReference type="NCBIfam" id="TIGR00361">
    <property type="entry name" value="ComEC_Rec2"/>
    <property type="match status" value="1"/>
</dbReference>
<keyword evidence="4 6" id="KW-1133">Transmembrane helix</keyword>
<feature type="transmembrane region" description="Helical" evidence="6">
    <location>
        <begin position="714"/>
        <end position="732"/>
    </location>
</feature>
<evidence type="ECO:0000256" key="4">
    <source>
        <dbReference type="ARBA" id="ARBA00022989"/>
    </source>
</evidence>
<feature type="domain" description="Metallo-beta-lactamase" evidence="7">
    <location>
        <begin position="478"/>
        <end position="557"/>
    </location>
</feature>
<keyword evidence="5 6" id="KW-0472">Membrane</keyword>
<feature type="transmembrane region" description="Helical" evidence="6">
    <location>
        <begin position="448"/>
        <end position="466"/>
    </location>
</feature>
<dbReference type="InterPro" id="IPR052159">
    <property type="entry name" value="Competence_DNA_uptake"/>
</dbReference>
<dbReference type="Pfam" id="PF03772">
    <property type="entry name" value="Competence"/>
    <property type="match status" value="1"/>
</dbReference>
<sequence length="749" mass="85519">MEIGFLGILFGYLIPMSKYVIGVSILILFFGILKYSNLNKLNKYLILFISFYLITSFNVIEREMIPKDISTTGIVVDDYVKNENKYVVKIANRKNVLLYSKNNLAIGDVVEFSGKVSNPIGKMNSTDFDYKTYLLSKNIKFIVFSKNEEIVGKNKLFGLREEFKNHVKNSFTNLSKEHGEFLTSVILSDSDYIDEQELTTYRNLGIIHLIAMSGFHIGIVLACLENIFKILKIPKLIRRFLAIGLTYTYIWLVGAPVAAVRAFIMASCQLVAFVLYKKYSPLKSLEMSGLLILLLNPYNIFSISFWMSYTAVLGILISYKRYSYLYKKNFFTRAFGVSMSVFIAISPVMAYFFYEINPISIVSNVILVPIYSIAIILGFIATFTPFGFIVKPSIEVLLRITDFIPKVLNVNCKINIPKPSLVYILILYLAIFFIVRDIKFKEYRFNKFVFVTIVCCTSLLAVNSIIDNSKLQINAIYVGQGDSTHISYRGENYLVDTGGGVSNFRPGKVYLLNYLKAKGIRKIDKLFISHFDEDHVDGVYDLIGNIEIKEAYVPYIADNDYVRTLNTHSNLRQFTKGNKLSENGINFYSLNNYLEHREENDNSMIMLVQLEWFRALFTGDASMIDGIGNEIDFLKVAHHGSRNSTSAKFLKSCNPKFATISAGIDNSYGHPHEEVTSMLKLLETNYKVTSQVGEINFKLGNKIKFSGYLEKRDYRVNIIALFMDLIVLILLVKINERELKENYGLSRTL</sequence>
<dbReference type="PANTHER" id="PTHR30619">
    <property type="entry name" value="DNA INTERNALIZATION/COMPETENCE PROTEIN COMEC/REC2"/>
    <property type="match status" value="1"/>
</dbReference>
<dbReference type="InterPro" id="IPR004797">
    <property type="entry name" value="Competence_ComEC/Rec2"/>
</dbReference>
<keyword evidence="2" id="KW-1003">Cell membrane</keyword>
<protein>
    <submittedName>
        <fullName evidence="9">Competence protein ComEC</fullName>
    </submittedName>
</protein>
<evidence type="ECO:0000256" key="5">
    <source>
        <dbReference type="ARBA" id="ARBA00023136"/>
    </source>
</evidence>
<dbReference type="PANTHER" id="PTHR30619:SF7">
    <property type="entry name" value="BETA-LACTAMASE DOMAIN PROTEIN"/>
    <property type="match status" value="1"/>
</dbReference>
<organism evidence="9 10">
    <name type="scientific">Peptoniphilus asaccharolyticus DSM 20463</name>
    <dbReference type="NCBI Taxonomy" id="573058"/>
    <lineage>
        <taxon>Bacteria</taxon>
        <taxon>Bacillati</taxon>
        <taxon>Bacillota</taxon>
        <taxon>Tissierellia</taxon>
        <taxon>Tissierellales</taxon>
        <taxon>Peptoniphilaceae</taxon>
        <taxon>Peptoniphilus</taxon>
    </lineage>
</organism>
<evidence type="ECO:0000313" key="9">
    <source>
        <dbReference type="EMBL" id="SMB84817.1"/>
    </source>
</evidence>
<dbReference type="RefSeq" id="WP_084230361.1">
    <property type="nucleotide sequence ID" value="NZ_FWWR01000009.1"/>
</dbReference>
<feature type="transmembrane region" description="Helical" evidence="6">
    <location>
        <begin position="297"/>
        <end position="319"/>
    </location>
</feature>
<feature type="transmembrane region" description="Helical" evidence="6">
    <location>
        <begin position="236"/>
        <end position="252"/>
    </location>
</feature>
<feature type="transmembrane region" description="Helical" evidence="6">
    <location>
        <begin position="366"/>
        <end position="389"/>
    </location>
</feature>
<feature type="transmembrane region" description="Helical" evidence="6">
    <location>
        <begin position="44"/>
        <end position="60"/>
    </location>
</feature>
<evidence type="ECO:0000256" key="6">
    <source>
        <dbReference type="SAM" id="Phobius"/>
    </source>
</evidence>
<evidence type="ECO:0000256" key="2">
    <source>
        <dbReference type="ARBA" id="ARBA00022475"/>
    </source>
</evidence>
<dbReference type="STRING" id="573058.SAMN00017477_0707"/>
<dbReference type="SUPFAM" id="SSF56281">
    <property type="entry name" value="Metallo-hydrolase/oxidoreductase"/>
    <property type="match status" value="1"/>
</dbReference>
<dbReference type="GO" id="GO:0030420">
    <property type="term" value="P:establishment of competence for transformation"/>
    <property type="evidence" value="ECO:0007669"/>
    <property type="project" value="InterPro"/>
</dbReference>
<dbReference type="InterPro" id="IPR035681">
    <property type="entry name" value="ComA-like_MBL"/>
</dbReference>
<dbReference type="GO" id="GO:0005886">
    <property type="term" value="C:plasma membrane"/>
    <property type="evidence" value="ECO:0007669"/>
    <property type="project" value="UniProtKB-SubCell"/>
</dbReference>
<dbReference type="Pfam" id="PF00753">
    <property type="entry name" value="Lactamase_B"/>
    <property type="match status" value="1"/>
</dbReference>
<dbReference type="CDD" id="cd07731">
    <property type="entry name" value="ComA-like_MBL-fold"/>
    <property type="match status" value="1"/>
</dbReference>
<keyword evidence="3 6" id="KW-0812">Transmembrane</keyword>
<feature type="transmembrane region" description="Helical" evidence="6">
    <location>
        <begin position="331"/>
        <end position="354"/>
    </location>
</feature>
<comment type="subcellular location">
    <subcellularLocation>
        <location evidence="1">Cell membrane</location>
        <topology evidence="1">Multi-pass membrane protein</topology>
    </subcellularLocation>
</comment>
<keyword evidence="10" id="KW-1185">Reference proteome</keyword>
<evidence type="ECO:0000259" key="8">
    <source>
        <dbReference type="Pfam" id="PF03772"/>
    </source>
</evidence>
<feature type="transmembrane region" description="Helical" evidence="6">
    <location>
        <begin position="420"/>
        <end position="436"/>
    </location>
</feature>
<dbReference type="EMBL" id="FWWR01000009">
    <property type="protein sequence ID" value="SMB84817.1"/>
    <property type="molecule type" value="Genomic_DNA"/>
</dbReference>
<dbReference type="Proteomes" id="UP000192368">
    <property type="component" value="Unassembled WGS sequence"/>
</dbReference>
<evidence type="ECO:0000259" key="7">
    <source>
        <dbReference type="Pfam" id="PF00753"/>
    </source>
</evidence>
<feature type="transmembrane region" description="Helical" evidence="6">
    <location>
        <begin position="6"/>
        <end position="32"/>
    </location>
</feature>
<dbReference type="InterPro" id="IPR004477">
    <property type="entry name" value="ComEC_N"/>
</dbReference>
<feature type="transmembrane region" description="Helical" evidence="6">
    <location>
        <begin position="205"/>
        <end position="224"/>
    </location>
</feature>
<evidence type="ECO:0000256" key="1">
    <source>
        <dbReference type="ARBA" id="ARBA00004651"/>
    </source>
</evidence>
<dbReference type="Gene3D" id="3.60.15.10">
    <property type="entry name" value="Ribonuclease Z/Hydroxyacylglutathione hydrolase-like"/>
    <property type="match status" value="1"/>
</dbReference>
<dbReference type="InterPro" id="IPR036866">
    <property type="entry name" value="RibonucZ/Hydroxyglut_hydro"/>
</dbReference>